<feature type="domain" description="Zn(2)-C6 fungal-type" evidence="11">
    <location>
        <begin position="47"/>
        <end position="76"/>
    </location>
</feature>
<dbReference type="GO" id="GO:0009267">
    <property type="term" value="P:cellular response to starvation"/>
    <property type="evidence" value="ECO:0007669"/>
    <property type="project" value="TreeGrafter"/>
</dbReference>
<evidence type="ECO:0000256" key="9">
    <source>
        <dbReference type="ARBA" id="ARBA00023242"/>
    </source>
</evidence>
<dbReference type="PANTHER" id="PTHR47659">
    <property type="entry name" value="ZN(II)2CYS6 TRANSCRIPTION FACTOR (EUROFUNG)-RELATED"/>
    <property type="match status" value="1"/>
</dbReference>
<dbReference type="EMBL" id="ML996090">
    <property type="protein sequence ID" value="KAF2150255.1"/>
    <property type="molecule type" value="Genomic_DNA"/>
</dbReference>
<sequence length="771" mass="84375">MVDFHDDGEGSESRSPANSNHGSNDDTPAKKSAKDPSRPRRKKARRACFACQRAHLTCGDERPCLRCIKRGLQDQCHDGMRKKAKYLHDAPPEALVPGMGGSYNPQPGAQTAQQPSDSNLQNKDDMSPLAQPGGYFPVDLQQGASGGQNQSLQAVDPALDVDDFASYDRMGSISASQPQQRPGPAMRQDSQSYTMPFDPTDPHFFNFDISGLNFGNHYGALEFGMLGHMSSGAGAFESPDDSSLLSSMNYDSTTAGYSPMTSNFQYNTGNPTNNNNSSNFQNWPNPQQNTPRQNSAYTMPHHYDGHPAAFTIGEGTGSISSASPGNTNLDLAGHNSSPVSAAHNSFPQRRSQDITPYAAAYNSTSNSTLPTNPFAKTGADHRAVRRRRDPSTIYKSVKEPYSYTTGFHLLTAFVARRFSKDKTLRIAKSLASIRPSFISCTRELSRDDLIFMEKGFQRNLLLYDDYINAYGSPTLICRRTGEVAAVSKEFSLLTGWSRDVLLGKEPNLNVNYGTSASAMATGKGTGSSSRGAATPNKMNVEIEPGRPQPVFLAELLDDDTAVQFYEDFAKMAFGDSRGQVQRRGKLLKYKTKDDPGWGREMDELGASDGRSGVEKRDTDQNGHAHGSRHHHHHTHRLDKFGKGIDILGEKDGKVDVMFCHIVKRDTFDIPMMIIINVSVHLDLRSWTPYLSAAAAPNHSMIGSSFVRTTALSYEQARIGLTHAGSAHQAGFKTPWSANRSIRGPTRATTRRQACATLLANARSRLLPGRAK</sequence>
<feature type="compositionally biased region" description="Polar residues" evidence="10">
    <location>
        <begin position="103"/>
        <end position="121"/>
    </location>
</feature>
<protein>
    <recommendedName>
        <fullName evidence="11">Zn(2)-C6 fungal-type domain-containing protein</fullName>
    </recommendedName>
</protein>
<dbReference type="GO" id="GO:0000981">
    <property type="term" value="F:DNA-binding transcription factor activity, RNA polymerase II-specific"/>
    <property type="evidence" value="ECO:0007669"/>
    <property type="project" value="InterPro"/>
</dbReference>
<keyword evidence="9" id="KW-0539">Nucleus</keyword>
<dbReference type="InterPro" id="IPR050335">
    <property type="entry name" value="ERT1_acuK_gluconeogen_tf"/>
</dbReference>
<dbReference type="GO" id="GO:0006094">
    <property type="term" value="P:gluconeogenesis"/>
    <property type="evidence" value="ECO:0007669"/>
    <property type="project" value="UniProtKB-KW"/>
</dbReference>
<feature type="region of interest" description="Disordered" evidence="10">
    <location>
        <begin position="261"/>
        <end position="350"/>
    </location>
</feature>
<evidence type="ECO:0000256" key="3">
    <source>
        <dbReference type="ARBA" id="ARBA00022432"/>
    </source>
</evidence>
<keyword evidence="6" id="KW-0805">Transcription regulation</keyword>
<dbReference type="InterPro" id="IPR056751">
    <property type="entry name" value="PAS_13"/>
</dbReference>
<evidence type="ECO:0000256" key="6">
    <source>
        <dbReference type="ARBA" id="ARBA00023015"/>
    </source>
</evidence>
<evidence type="ECO:0000259" key="11">
    <source>
        <dbReference type="PROSITE" id="PS50048"/>
    </source>
</evidence>
<keyword evidence="7" id="KW-0238">DNA-binding</keyword>
<comment type="subcellular location">
    <subcellularLocation>
        <location evidence="1">Nucleus</location>
    </subcellularLocation>
</comment>
<keyword evidence="3" id="KW-0312">Gluconeogenesis</keyword>
<dbReference type="GO" id="GO:0005634">
    <property type="term" value="C:nucleus"/>
    <property type="evidence" value="ECO:0007669"/>
    <property type="project" value="UniProtKB-SubCell"/>
</dbReference>
<keyword evidence="4" id="KW-0479">Metal-binding</keyword>
<dbReference type="Pfam" id="PF24990">
    <property type="entry name" value="PAS_13"/>
    <property type="match status" value="1"/>
</dbReference>
<evidence type="ECO:0000256" key="2">
    <source>
        <dbReference type="ARBA" id="ARBA00010855"/>
    </source>
</evidence>
<organism evidence="12 13">
    <name type="scientific">Myriangium duriaei CBS 260.36</name>
    <dbReference type="NCBI Taxonomy" id="1168546"/>
    <lineage>
        <taxon>Eukaryota</taxon>
        <taxon>Fungi</taxon>
        <taxon>Dikarya</taxon>
        <taxon>Ascomycota</taxon>
        <taxon>Pezizomycotina</taxon>
        <taxon>Dothideomycetes</taxon>
        <taxon>Dothideomycetidae</taxon>
        <taxon>Myriangiales</taxon>
        <taxon>Myriangiaceae</taxon>
        <taxon>Myriangium</taxon>
    </lineage>
</organism>
<feature type="region of interest" description="Disordered" evidence="10">
    <location>
        <begin position="91"/>
        <end position="151"/>
    </location>
</feature>
<dbReference type="GO" id="GO:0000977">
    <property type="term" value="F:RNA polymerase II transcription regulatory region sequence-specific DNA binding"/>
    <property type="evidence" value="ECO:0007669"/>
    <property type="project" value="TreeGrafter"/>
</dbReference>
<dbReference type="PANTHER" id="PTHR47659:SF1">
    <property type="entry name" value="TRANSCRIPTION ACTIVATOR OF GLUCONEOGENESIS ERT1"/>
    <property type="match status" value="1"/>
</dbReference>
<dbReference type="SMART" id="SM00066">
    <property type="entry name" value="GAL4"/>
    <property type="match status" value="1"/>
</dbReference>
<keyword evidence="8" id="KW-0804">Transcription</keyword>
<name>A0A9P4MDQ6_9PEZI</name>
<evidence type="ECO:0000256" key="8">
    <source>
        <dbReference type="ARBA" id="ARBA00023163"/>
    </source>
</evidence>
<comment type="similarity">
    <text evidence="2">Belongs to the ERT1/acuK family.</text>
</comment>
<feature type="region of interest" description="Disordered" evidence="10">
    <location>
        <begin position="597"/>
        <end position="636"/>
    </location>
</feature>
<feature type="region of interest" description="Disordered" evidence="10">
    <location>
        <begin position="171"/>
        <end position="195"/>
    </location>
</feature>
<dbReference type="InterPro" id="IPR036864">
    <property type="entry name" value="Zn2-C6_fun-type_DNA-bd_sf"/>
</dbReference>
<dbReference type="CDD" id="cd00067">
    <property type="entry name" value="GAL4"/>
    <property type="match status" value="1"/>
</dbReference>
<dbReference type="InterPro" id="IPR001138">
    <property type="entry name" value="Zn2Cys6_DnaBD"/>
</dbReference>
<evidence type="ECO:0000313" key="13">
    <source>
        <dbReference type="Proteomes" id="UP000799439"/>
    </source>
</evidence>
<proteinExistence type="inferred from homology"/>
<evidence type="ECO:0000256" key="4">
    <source>
        <dbReference type="ARBA" id="ARBA00022723"/>
    </source>
</evidence>
<feature type="compositionally biased region" description="Polar residues" evidence="10">
    <location>
        <begin position="317"/>
        <end position="349"/>
    </location>
</feature>
<feature type="region of interest" description="Disordered" evidence="10">
    <location>
        <begin position="1"/>
        <end position="43"/>
    </location>
</feature>
<feature type="compositionally biased region" description="Basic and acidic residues" evidence="10">
    <location>
        <begin position="1"/>
        <end position="12"/>
    </location>
</feature>
<dbReference type="OrthoDB" id="2538135at2759"/>
<feature type="compositionally biased region" description="Basic and acidic residues" evidence="10">
    <location>
        <begin position="23"/>
        <end position="38"/>
    </location>
</feature>
<feature type="compositionally biased region" description="Low complexity" evidence="10">
    <location>
        <begin position="267"/>
        <end position="295"/>
    </location>
</feature>
<dbReference type="GO" id="GO:0008270">
    <property type="term" value="F:zinc ion binding"/>
    <property type="evidence" value="ECO:0007669"/>
    <property type="project" value="InterPro"/>
</dbReference>
<comment type="caution">
    <text evidence="12">The sequence shown here is derived from an EMBL/GenBank/DDBJ whole genome shotgun (WGS) entry which is preliminary data.</text>
</comment>
<feature type="compositionally biased region" description="Basic and acidic residues" evidence="10">
    <location>
        <begin position="611"/>
        <end position="622"/>
    </location>
</feature>
<keyword evidence="13" id="KW-1185">Reference proteome</keyword>
<accession>A0A9P4MDQ6</accession>
<evidence type="ECO:0000256" key="10">
    <source>
        <dbReference type="SAM" id="MobiDB-lite"/>
    </source>
</evidence>
<reference evidence="12" key="1">
    <citation type="journal article" date="2020" name="Stud. Mycol.">
        <title>101 Dothideomycetes genomes: a test case for predicting lifestyles and emergence of pathogens.</title>
        <authorList>
            <person name="Haridas S."/>
            <person name="Albert R."/>
            <person name="Binder M."/>
            <person name="Bloem J."/>
            <person name="Labutti K."/>
            <person name="Salamov A."/>
            <person name="Andreopoulos B."/>
            <person name="Baker S."/>
            <person name="Barry K."/>
            <person name="Bills G."/>
            <person name="Bluhm B."/>
            <person name="Cannon C."/>
            <person name="Castanera R."/>
            <person name="Culley D."/>
            <person name="Daum C."/>
            <person name="Ezra D."/>
            <person name="Gonzalez J."/>
            <person name="Henrissat B."/>
            <person name="Kuo A."/>
            <person name="Liang C."/>
            <person name="Lipzen A."/>
            <person name="Lutzoni F."/>
            <person name="Magnuson J."/>
            <person name="Mondo S."/>
            <person name="Nolan M."/>
            <person name="Ohm R."/>
            <person name="Pangilinan J."/>
            <person name="Park H.-J."/>
            <person name="Ramirez L."/>
            <person name="Alfaro M."/>
            <person name="Sun H."/>
            <person name="Tritt A."/>
            <person name="Yoshinaga Y."/>
            <person name="Zwiers L.-H."/>
            <person name="Turgeon B."/>
            <person name="Goodwin S."/>
            <person name="Spatafora J."/>
            <person name="Crous P."/>
            <person name="Grigoriev I."/>
        </authorList>
    </citation>
    <scope>NUCLEOTIDE SEQUENCE</scope>
    <source>
        <strain evidence="12">CBS 260.36</strain>
    </source>
</reference>
<evidence type="ECO:0000256" key="1">
    <source>
        <dbReference type="ARBA" id="ARBA00004123"/>
    </source>
</evidence>
<keyword evidence="5" id="KW-0862">Zinc</keyword>
<feature type="compositionally biased region" description="Basic residues" evidence="10">
    <location>
        <begin position="625"/>
        <end position="636"/>
    </location>
</feature>
<dbReference type="PROSITE" id="PS50048">
    <property type="entry name" value="ZN2_CY6_FUNGAL_2"/>
    <property type="match status" value="1"/>
</dbReference>
<dbReference type="Proteomes" id="UP000799439">
    <property type="component" value="Unassembled WGS sequence"/>
</dbReference>
<dbReference type="SUPFAM" id="SSF57701">
    <property type="entry name" value="Zn2/Cys6 DNA-binding domain"/>
    <property type="match status" value="1"/>
</dbReference>
<gene>
    <name evidence="12" type="ORF">K461DRAFT_229807</name>
</gene>
<dbReference type="AlphaFoldDB" id="A0A9P4MDQ6"/>
<feature type="compositionally biased region" description="Polar residues" evidence="10">
    <location>
        <begin position="13"/>
        <end position="22"/>
    </location>
</feature>
<evidence type="ECO:0000256" key="7">
    <source>
        <dbReference type="ARBA" id="ARBA00023125"/>
    </source>
</evidence>
<evidence type="ECO:0000313" key="12">
    <source>
        <dbReference type="EMBL" id="KAF2150255.1"/>
    </source>
</evidence>
<evidence type="ECO:0000256" key="5">
    <source>
        <dbReference type="ARBA" id="ARBA00022833"/>
    </source>
</evidence>